<dbReference type="GO" id="GO:0005524">
    <property type="term" value="F:ATP binding"/>
    <property type="evidence" value="ECO:0007669"/>
    <property type="project" value="UniProtKB-KW"/>
</dbReference>
<dbReference type="AlphaFoldDB" id="A0A2G6E1B4"/>
<dbReference type="Proteomes" id="UP000229740">
    <property type="component" value="Unassembled WGS sequence"/>
</dbReference>
<dbReference type="GO" id="GO:0006302">
    <property type="term" value="P:double-strand break repair"/>
    <property type="evidence" value="ECO:0007669"/>
    <property type="project" value="TreeGrafter"/>
</dbReference>
<feature type="non-terminal residue" evidence="4">
    <location>
        <position position="1"/>
    </location>
</feature>
<name>A0A2G6E1B4_9BACT</name>
<dbReference type="GO" id="GO:0006310">
    <property type="term" value="P:DNA recombination"/>
    <property type="evidence" value="ECO:0007669"/>
    <property type="project" value="TreeGrafter"/>
</dbReference>
<keyword evidence="2" id="KW-0067">ATP-binding</keyword>
<keyword evidence="1" id="KW-0547">Nucleotide-binding</keyword>
<sequence>HKHNRSLICHYCGFQQGVQTVCGQCQSEKLVPAGYGTERVEEEVAALLPEAVVRRIDSDIAGDRRRFHSLLGDKMAE</sequence>
<dbReference type="GO" id="GO:0006270">
    <property type="term" value="P:DNA replication initiation"/>
    <property type="evidence" value="ECO:0007669"/>
    <property type="project" value="TreeGrafter"/>
</dbReference>
<protein>
    <submittedName>
        <fullName evidence="4">Uncharacterized protein</fullName>
    </submittedName>
</protein>
<proteinExistence type="predicted"/>
<accession>A0A2G6E1B4</accession>
<evidence type="ECO:0000256" key="1">
    <source>
        <dbReference type="ARBA" id="ARBA00022741"/>
    </source>
</evidence>
<dbReference type="EMBL" id="PDPS01000071">
    <property type="protein sequence ID" value="PID55551.1"/>
    <property type="molecule type" value="Genomic_DNA"/>
</dbReference>
<organism evidence="4 5">
    <name type="scientific">candidate division KSB3 bacterium</name>
    <dbReference type="NCBI Taxonomy" id="2044937"/>
    <lineage>
        <taxon>Bacteria</taxon>
        <taxon>candidate division KSB3</taxon>
    </lineage>
</organism>
<reference evidence="4 5" key="1">
    <citation type="submission" date="2017-10" db="EMBL/GenBank/DDBJ databases">
        <title>Novel microbial diversity and functional potential in the marine mammal oral microbiome.</title>
        <authorList>
            <person name="Dudek N.K."/>
            <person name="Sun C.L."/>
            <person name="Burstein D."/>
            <person name="Kantor R.S."/>
            <person name="Aliaga Goltsman D.S."/>
            <person name="Bik E.M."/>
            <person name="Thomas B.C."/>
            <person name="Banfield J.F."/>
            <person name="Relman D.A."/>
        </authorList>
    </citation>
    <scope>NUCLEOTIDE SEQUENCE [LARGE SCALE GENOMIC DNA]</scope>
    <source>
        <strain evidence="4">DOLZORAL124_49_17</strain>
    </source>
</reference>
<keyword evidence="3" id="KW-0238">DNA-binding</keyword>
<dbReference type="GO" id="GO:0043138">
    <property type="term" value="F:3'-5' DNA helicase activity"/>
    <property type="evidence" value="ECO:0007669"/>
    <property type="project" value="TreeGrafter"/>
</dbReference>
<comment type="caution">
    <text evidence="4">The sequence shown here is derived from an EMBL/GenBank/DDBJ whole genome shotgun (WGS) entry which is preliminary data.</text>
</comment>
<evidence type="ECO:0000313" key="4">
    <source>
        <dbReference type="EMBL" id="PID55551.1"/>
    </source>
</evidence>
<gene>
    <name evidence="4" type="ORF">CSB45_15460</name>
</gene>
<dbReference type="PANTHER" id="PTHR30580:SF0">
    <property type="entry name" value="PRIMOSOMAL PROTEIN N"/>
    <property type="match status" value="1"/>
</dbReference>
<evidence type="ECO:0000256" key="2">
    <source>
        <dbReference type="ARBA" id="ARBA00022840"/>
    </source>
</evidence>
<evidence type="ECO:0000313" key="5">
    <source>
        <dbReference type="Proteomes" id="UP000229740"/>
    </source>
</evidence>
<dbReference type="GO" id="GO:0003677">
    <property type="term" value="F:DNA binding"/>
    <property type="evidence" value="ECO:0007669"/>
    <property type="project" value="UniProtKB-KW"/>
</dbReference>
<dbReference type="PANTHER" id="PTHR30580">
    <property type="entry name" value="PRIMOSOMAL PROTEIN N"/>
    <property type="match status" value="1"/>
</dbReference>
<evidence type="ECO:0000256" key="3">
    <source>
        <dbReference type="ARBA" id="ARBA00023125"/>
    </source>
</evidence>